<evidence type="ECO:0000313" key="1">
    <source>
        <dbReference type="EMBL" id="NQE37871.1"/>
    </source>
</evidence>
<comment type="caution">
    <text evidence="1">The sequence shown here is derived from an EMBL/GenBank/DDBJ whole genome shotgun (WGS) entry which is preliminary data.</text>
</comment>
<name>A0ABX2D5D6_9CYAN</name>
<sequence length="116" mass="13043">MLAPRLLGIKKQVQVLNASAGFWGIGNQLGYICKFGTFESDGVILQIGTHDLLQPPSSSAGFKNNPLMPNRRPLLAMQEEFDRYVMLRFSSVFVPNYPVADVPVAEAQRFRENMQR</sequence>
<protein>
    <submittedName>
        <fullName evidence="1">Uncharacterized protein</fullName>
    </submittedName>
</protein>
<keyword evidence="2" id="KW-1185">Reference proteome</keyword>
<proteinExistence type="predicted"/>
<evidence type="ECO:0000313" key="2">
    <source>
        <dbReference type="Proteomes" id="UP000702425"/>
    </source>
</evidence>
<dbReference type="EMBL" id="SRRZ01000158">
    <property type="protein sequence ID" value="NQE37871.1"/>
    <property type="molecule type" value="Genomic_DNA"/>
</dbReference>
<gene>
    <name evidence="1" type="ORF">E5S67_05652</name>
</gene>
<reference evidence="1 2" key="1">
    <citation type="journal article" date="2020" name="Sci. Rep.">
        <title>A novel cyanobacterial geosmin producer, revising GeoA distribution and dispersion patterns in Bacteria.</title>
        <authorList>
            <person name="Churro C."/>
            <person name="Semedo-Aguiar A.P."/>
            <person name="Silva A.D."/>
            <person name="Pereira-Leal J.B."/>
            <person name="Leite R.B."/>
        </authorList>
    </citation>
    <scope>NUCLEOTIDE SEQUENCE [LARGE SCALE GENOMIC DNA]</scope>
    <source>
        <strain evidence="1 2">IPMA8</strain>
    </source>
</reference>
<accession>A0ABX2D5D6</accession>
<organism evidence="1 2">
    <name type="scientific">Microcoleus asticus IPMA8</name>
    <dbReference type="NCBI Taxonomy" id="2563858"/>
    <lineage>
        <taxon>Bacteria</taxon>
        <taxon>Bacillati</taxon>
        <taxon>Cyanobacteriota</taxon>
        <taxon>Cyanophyceae</taxon>
        <taxon>Oscillatoriophycideae</taxon>
        <taxon>Oscillatoriales</taxon>
        <taxon>Microcoleaceae</taxon>
        <taxon>Microcoleus</taxon>
        <taxon>Microcoleus asticus</taxon>
    </lineage>
</organism>
<dbReference type="Proteomes" id="UP000702425">
    <property type="component" value="Unassembled WGS sequence"/>
</dbReference>